<evidence type="ECO:0000313" key="1">
    <source>
        <dbReference type="EMBL" id="PSN08435.1"/>
    </source>
</evidence>
<organism evidence="1 2">
    <name type="scientific">Siccibacter turicensis</name>
    <dbReference type="NCBI Taxonomy" id="357233"/>
    <lineage>
        <taxon>Bacteria</taxon>
        <taxon>Pseudomonadati</taxon>
        <taxon>Pseudomonadota</taxon>
        <taxon>Gammaproteobacteria</taxon>
        <taxon>Enterobacterales</taxon>
        <taxon>Enterobacteriaceae</taxon>
        <taxon>Siccibacter</taxon>
    </lineage>
</organism>
<dbReference type="Proteomes" id="UP000240212">
    <property type="component" value="Unassembled WGS sequence"/>
</dbReference>
<name>A0A2P8VLK9_9ENTR</name>
<accession>A0A2P8VLK9</accession>
<evidence type="ECO:0000313" key="2">
    <source>
        <dbReference type="Proteomes" id="UP000240212"/>
    </source>
</evidence>
<sequence>MRWSLYSWEWHNFDQESTEAETDEFDQYNFDAEKRDVVTREFWAGSLATGHRYAIGFVKSENHSMLNSFLGNVKHNGKSLTIPESGAWVVSFDLADGENSHEHVELDPRALRHLVDGVASAVYDHYNVSKAGLYFWIAAREELVSIYDKALGLVPERTPRLKSLPLTENLNQLGEHRRGYAIITKYY</sequence>
<gene>
    <name evidence="1" type="ORF">C7G83_09725</name>
</gene>
<dbReference type="AlphaFoldDB" id="A0A2P8VLK9"/>
<dbReference type="EMBL" id="PYEP01000003">
    <property type="protein sequence ID" value="PSN08435.1"/>
    <property type="molecule type" value="Genomic_DNA"/>
</dbReference>
<proteinExistence type="predicted"/>
<keyword evidence="2" id="KW-1185">Reference proteome</keyword>
<comment type="caution">
    <text evidence="1">The sequence shown here is derived from an EMBL/GenBank/DDBJ whole genome shotgun (WGS) entry which is preliminary data.</text>
</comment>
<protein>
    <submittedName>
        <fullName evidence="1">Uncharacterized protein</fullName>
    </submittedName>
</protein>
<reference evidence="1 2" key="1">
    <citation type="submission" date="2018-03" db="EMBL/GenBank/DDBJ databases">
        <title>Draft genome sequence of the first documented clinical Siccibacter turicensis isolate in Austria.</title>
        <authorList>
            <person name="Lepuschitz S."/>
            <person name="Pekard-Amenitsch S."/>
            <person name="Haunold R."/>
            <person name="Schill S."/>
            <person name="Mach R."/>
            <person name="Allerberger F."/>
            <person name="Ruppitsch W."/>
            <person name="Forsythe S.J."/>
        </authorList>
    </citation>
    <scope>NUCLEOTIDE SEQUENCE [LARGE SCALE GENOMIC DNA]</scope>
    <source>
        <strain evidence="1 2">6100069499-17</strain>
    </source>
</reference>